<reference evidence="1 2" key="1">
    <citation type="journal article" date="2017" name="Sci. Rep.">
        <title>Characterization and diversity of phages infecting Aeromonas salmonicida subsp. salmonicida.</title>
        <authorList>
            <person name="Vincent A.T."/>
            <person name="Paquet V.E."/>
            <person name="Bernatchez A."/>
            <person name="Tremblay D.M."/>
            <person name="Moineau S."/>
            <person name="Charette S.J."/>
        </authorList>
    </citation>
    <scope>NUCLEOTIDE SEQUENCE [LARGE SCALE GENOMIC DNA]</scope>
</reference>
<proteinExistence type="predicted"/>
<sequence>MENNDLDYTLTVVEVLQNVSNSKFPEWWDYDIGLCNQSWNLCVDFKKYETDCYYSLTDVIQNHVEYWDDYSGNINYPVKSPRGLTPFDEYVEVDNYYYGSYGESRKRLAQFLSEKLNEV</sequence>
<dbReference type="EMBL" id="KY290955">
    <property type="protein sequence ID" value="APU01402.1"/>
    <property type="molecule type" value="Genomic_DNA"/>
</dbReference>
<name>A0A219YBS1_9CAUD</name>
<dbReference type="Proteomes" id="UP000225215">
    <property type="component" value="Segment"/>
</dbReference>
<evidence type="ECO:0000313" key="1">
    <source>
        <dbReference type="EMBL" id="APU01402.1"/>
    </source>
</evidence>
<organism evidence="1 2">
    <name type="scientific">Aeromonas phage 65.2</name>
    <dbReference type="NCBI Taxonomy" id="1932896"/>
    <lineage>
        <taxon>Viruses</taxon>
        <taxon>Duplodnaviria</taxon>
        <taxon>Heunggongvirae</taxon>
        <taxon>Uroviricota</taxon>
        <taxon>Caudoviricetes</taxon>
        <taxon>Pantevenvirales</taxon>
        <taxon>Straboviridae</taxon>
        <taxon>Emmerichvirinae</taxon>
        <taxon>Ishigurovirus</taxon>
        <taxon>Ishigurovirus osborne</taxon>
    </lineage>
</organism>
<evidence type="ECO:0000313" key="2">
    <source>
        <dbReference type="Proteomes" id="UP000225215"/>
    </source>
</evidence>
<protein>
    <submittedName>
        <fullName evidence="1">Uncharacterized protein</fullName>
    </submittedName>
</protein>
<accession>A0A219YBS1</accession>